<dbReference type="InterPro" id="IPR052396">
    <property type="entry name" value="Meiotic_Drive_Suppr_Kinase"/>
</dbReference>
<evidence type="ECO:0000313" key="2">
    <source>
        <dbReference type="EMBL" id="KAI6777815.1"/>
    </source>
</evidence>
<dbReference type="Proteomes" id="UP001055219">
    <property type="component" value="Unassembled WGS sequence"/>
</dbReference>
<dbReference type="OrthoDB" id="5152817at2759"/>
<dbReference type="PANTHER" id="PTHR37171:SF1">
    <property type="entry name" value="SERINE_THREONINE-PROTEIN KINASE YRZF-RELATED"/>
    <property type="match status" value="1"/>
</dbReference>
<evidence type="ECO:0008006" key="4">
    <source>
        <dbReference type="Google" id="ProtNLM"/>
    </source>
</evidence>
<evidence type="ECO:0000256" key="1">
    <source>
        <dbReference type="SAM" id="MobiDB-lite"/>
    </source>
</evidence>
<protein>
    <recommendedName>
        <fullName evidence="4">Protein kinase domain-containing protein</fullName>
    </recommendedName>
</protein>
<evidence type="ECO:0000313" key="3">
    <source>
        <dbReference type="Proteomes" id="UP001055219"/>
    </source>
</evidence>
<dbReference type="RefSeq" id="XP_051358671.1">
    <property type="nucleotide sequence ID" value="XM_051510431.1"/>
</dbReference>
<feature type="compositionally biased region" description="Acidic residues" evidence="1">
    <location>
        <begin position="456"/>
        <end position="466"/>
    </location>
</feature>
<feature type="region of interest" description="Disordered" evidence="1">
    <location>
        <begin position="720"/>
        <end position="750"/>
    </location>
</feature>
<keyword evidence="3" id="KW-1185">Reference proteome</keyword>
<feature type="compositionally biased region" description="Polar residues" evidence="1">
    <location>
        <begin position="416"/>
        <end position="428"/>
    </location>
</feature>
<dbReference type="InterPro" id="IPR011009">
    <property type="entry name" value="Kinase-like_dom_sf"/>
</dbReference>
<name>A0A9Q0BAS4_9HYPO</name>
<dbReference type="PANTHER" id="PTHR37171">
    <property type="entry name" value="SERINE/THREONINE-PROTEIN KINASE YRZF-RELATED"/>
    <property type="match status" value="1"/>
</dbReference>
<dbReference type="SUPFAM" id="SSF56112">
    <property type="entry name" value="Protein kinase-like (PK-like)"/>
    <property type="match status" value="1"/>
</dbReference>
<organism evidence="2 3">
    <name type="scientific">Emericellopsis cladophorae</name>
    <dbReference type="NCBI Taxonomy" id="2686198"/>
    <lineage>
        <taxon>Eukaryota</taxon>
        <taxon>Fungi</taxon>
        <taxon>Dikarya</taxon>
        <taxon>Ascomycota</taxon>
        <taxon>Pezizomycotina</taxon>
        <taxon>Sordariomycetes</taxon>
        <taxon>Hypocreomycetidae</taxon>
        <taxon>Hypocreales</taxon>
        <taxon>Bionectriaceae</taxon>
        <taxon>Emericellopsis</taxon>
    </lineage>
</organism>
<proteinExistence type="predicted"/>
<feature type="compositionally biased region" description="Basic and acidic residues" evidence="1">
    <location>
        <begin position="1"/>
        <end position="39"/>
    </location>
</feature>
<accession>A0A9Q0BAS4</accession>
<reference evidence="2" key="1">
    <citation type="journal article" date="2021" name="J Fungi (Basel)">
        <title>Genomic and Metabolomic Analyses of the Marine Fungus Emericellopsis cladophorae: Insights into Saltwater Adaptability Mechanisms and Its Biosynthetic Potential.</title>
        <authorList>
            <person name="Goncalves M.F.M."/>
            <person name="Hilario S."/>
            <person name="Van de Peer Y."/>
            <person name="Esteves A.C."/>
            <person name="Alves A."/>
        </authorList>
    </citation>
    <scope>NUCLEOTIDE SEQUENCE</scope>
    <source>
        <strain evidence="2">MUM 19.33</strain>
    </source>
</reference>
<dbReference type="GeneID" id="75826924"/>
<sequence length="750" mass="85337">MSQREIEQLRRELKRERREKEEAKAREEEAKAREEQERRKTQKTTLPEYLYNCHFDLYEKLELAGKPKSSTGYTKVEGKCYPKWLRPWDEFTNTQHQRLFEQIWTICGERRLFHQQSTTDDLGRSIIRKIAGNENAIDYFEKLVVEDPTWEILSPFLNEDMRRIYGATSLRFSNNIRDFTHSSDSSHLGDDAIEERQPRRRRTGPNKRVASEQRVKPSFAKPDGGGIRTYLDGNETLAFVSDYKAAHKVAVRHVKATVAKEKLFMEVTQRINGDKSKNNVQLREQEDAEALIAMALTQVFDYMIRYGVAYGYVAAGKCLLFLHVDRSDLQTLYCRPCVPGEDVGEASAGPWETRACYTAVAQLTSFCLLSLRLEALQGARLDSALQIAEATLRKWREPYEGAAGLLDAVDMASHPASLSPTTEGSEFKSSARPASRDFSFRSRSSCRGPPVFDRKDDDEEDGDDGPYGDPFGPPMRTETGKRKGGPPSGSSGEEDVDVAEPAPSKQYCTQACLLGLKKRWDLDYYCPNVFWHRSAGCRHHPIDADKFTRLVAKQLENPYRYCEALNSWGKAGSTGVLFKVELVPYGYTLVCKGTVSGHLQTLEHESRIYAHLDELQGDFVPVHLGLVHLNWGYILPGGARVVDMMLMSWGGDTVKSAKLGEVDLEKEVRRASQAIWARGVVHGDEHDNNRLWNNQCGRVMLVDFDHAKLWRTPKHKRLVELSGNERKRKRNGSRHHELKGGLLRNQQQCV</sequence>
<feature type="compositionally biased region" description="Basic and acidic residues" evidence="1">
    <location>
        <begin position="187"/>
        <end position="197"/>
    </location>
</feature>
<dbReference type="AlphaFoldDB" id="A0A9Q0BAS4"/>
<feature type="region of interest" description="Disordered" evidence="1">
    <location>
        <begin position="1"/>
        <end position="41"/>
    </location>
</feature>
<feature type="region of interest" description="Disordered" evidence="1">
    <location>
        <begin position="182"/>
        <end position="218"/>
    </location>
</feature>
<dbReference type="EMBL" id="JAGIXG020000100">
    <property type="protein sequence ID" value="KAI6777815.1"/>
    <property type="molecule type" value="Genomic_DNA"/>
</dbReference>
<reference evidence="2" key="2">
    <citation type="submission" date="2022-07" db="EMBL/GenBank/DDBJ databases">
        <authorList>
            <person name="Goncalves M.F.M."/>
            <person name="Hilario S."/>
            <person name="Van De Peer Y."/>
            <person name="Esteves A.C."/>
            <person name="Alves A."/>
        </authorList>
    </citation>
    <scope>NUCLEOTIDE SEQUENCE</scope>
    <source>
        <strain evidence="2">MUM 19.33</strain>
    </source>
</reference>
<feature type="region of interest" description="Disordered" evidence="1">
    <location>
        <begin position="415"/>
        <end position="500"/>
    </location>
</feature>
<gene>
    <name evidence="2" type="ORF">J7T54_000405</name>
</gene>
<comment type="caution">
    <text evidence="2">The sequence shown here is derived from an EMBL/GenBank/DDBJ whole genome shotgun (WGS) entry which is preliminary data.</text>
</comment>